<dbReference type="InterPro" id="IPR056790">
    <property type="entry name" value="Ribophorin_II_C"/>
</dbReference>
<feature type="transmembrane region" description="Helical" evidence="7">
    <location>
        <begin position="243"/>
        <end position="265"/>
    </location>
</feature>
<accession>A0A4T0X5J3</accession>
<keyword evidence="6 7" id="KW-0472">Membrane</keyword>
<protein>
    <recommendedName>
        <fullName evidence="9">Ribophorin II C-terminal domain-containing protein</fullName>
    </recommendedName>
</protein>
<sequence length="273" mass="31043">MNCVVNLIIAVLCVLVSPTTALAIGKGLVRIDDENFDIFNNNIPLNQTDTRLSIGFTLVEETDNEKFVQPEQVMISLSAPNIVSEFYLHPNFIQNKVFEANIAMSDISKFLLSEEEIFVTVITGDPENESYNKILMVGTLKPSEKLRASKHVELPKRLTQNNEIHHNFKDPPKNLPSFISNFFATILLTIFVSLLVAWNYVDAINFNNLNKFGPSTFIFLASIIALEYTFFDYYIGTSIFTTLYRFAIIAIISVFFGSKTLTNLYKLRQENLR</sequence>
<evidence type="ECO:0000256" key="6">
    <source>
        <dbReference type="ARBA" id="ARBA00023136"/>
    </source>
</evidence>
<evidence type="ECO:0000256" key="5">
    <source>
        <dbReference type="ARBA" id="ARBA00022989"/>
    </source>
</evidence>
<evidence type="ECO:0000256" key="4">
    <source>
        <dbReference type="ARBA" id="ARBA00022824"/>
    </source>
</evidence>
<dbReference type="Proteomes" id="UP000307173">
    <property type="component" value="Unassembled WGS sequence"/>
</dbReference>
<evidence type="ECO:0000256" key="1">
    <source>
        <dbReference type="ARBA" id="ARBA00004477"/>
    </source>
</evidence>
<dbReference type="OrthoDB" id="432292at2759"/>
<gene>
    <name evidence="10" type="ORF">CANINC_001147</name>
</gene>
<keyword evidence="3 8" id="KW-0732">Signal</keyword>
<feature type="chain" id="PRO_5044213761" description="Ribophorin II C-terminal domain-containing protein" evidence="8">
    <location>
        <begin position="22"/>
        <end position="273"/>
    </location>
</feature>
<feature type="transmembrane region" description="Helical" evidence="7">
    <location>
        <begin position="178"/>
        <end position="200"/>
    </location>
</feature>
<name>A0A4T0X5J3_9ASCO</name>
<dbReference type="InterPro" id="IPR008814">
    <property type="entry name" value="Swp1"/>
</dbReference>
<feature type="domain" description="Ribophorin II C-terminal" evidence="9">
    <location>
        <begin position="168"/>
        <end position="266"/>
    </location>
</feature>
<dbReference type="UniPathway" id="UPA00378"/>
<dbReference type="GO" id="GO:0006487">
    <property type="term" value="P:protein N-linked glycosylation"/>
    <property type="evidence" value="ECO:0007669"/>
    <property type="project" value="TreeGrafter"/>
</dbReference>
<comment type="subcellular location">
    <subcellularLocation>
        <location evidence="1">Endoplasmic reticulum membrane</location>
        <topology evidence="1">Multi-pass membrane protein</topology>
    </subcellularLocation>
</comment>
<comment type="caution">
    <text evidence="10">The sequence shown here is derived from an EMBL/GenBank/DDBJ whole genome shotgun (WGS) entry which is preliminary data.</text>
</comment>
<evidence type="ECO:0000256" key="7">
    <source>
        <dbReference type="SAM" id="Phobius"/>
    </source>
</evidence>
<dbReference type="PANTHER" id="PTHR12640">
    <property type="entry name" value="RIBOPHORIN II"/>
    <property type="match status" value="1"/>
</dbReference>
<dbReference type="AlphaFoldDB" id="A0A4T0X5J3"/>
<evidence type="ECO:0000313" key="10">
    <source>
        <dbReference type="EMBL" id="TID30267.1"/>
    </source>
</evidence>
<proteinExistence type="predicted"/>
<evidence type="ECO:0000256" key="3">
    <source>
        <dbReference type="ARBA" id="ARBA00022729"/>
    </source>
</evidence>
<dbReference type="GO" id="GO:0008250">
    <property type="term" value="C:oligosaccharyltransferase complex"/>
    <property type="evidence" value="ECO:0007669"/>
    <property type="project" value="InterPro"/>
</dbReference>
<dbReference type="EMBL" id="SELW01000166">
    <property type="protein sequence ID" value="TID30267.1"/>
    <property type="molecule type" value="Genomic_DNA"/>
</dbReference>
<feature type="signal peptide" evidence="8">
    <location>
        <begin position="1"/>
        <end position="21"/>
    </location>
</feature>
<evidence type="ECO:0000256" key="8">
    <source>
        <dbReference type="SAM" id="SignalP"/>
    </source>
</evidence>
<keyword evidence="5 7" id="KW-1133">Transmembrane helix</keyword>
<keyword evidence="11" id="KW-1185">Reference proteome</keyword>
<keyword evidence="4" id="KW-0256">Endoplasmic reticulum</keyword>
<organism evidence="10 11">
    <name type="scientific">Pichia inconspicua</name>
    <dbReference type="NCBI Taxonomy" id="52247"/>
    <lineage>
        <taxon>Eukaryota</taxon>
        <taxon>Fungi</taxon>
        <taxon>Dikarya</taxon>
        <taxon>Ascomycota</taxon>
        <taxon>Saccharomycotina</taxon>
        <taxon>Pichiomycetes</taxon>
        <taxon>Pichiales</taxon>
        <taxon>Pichiaceae</taxon>
        <taxon>Pichia</taxon>
    </lineage>
</organism>
<keyword evidence="2 7" id="KW-0812">Transmembrane</keyword>
<evidence type="ECO:0000256" key="2">
    <source>
        <dbReference type="ARBA" id="ARBA00022692"/>
    </source>
</evidence>
<dbReference type="Pfam" id="PF25147">
    <property type="entry name" value="Ribophorin_II_C"/>
    <property type="match status" value="1"/>
</dbReference>
<dbReference type="STRING" id="52247.A0A4T0X5J3"/>
<feature type="transmembrane region" description="Helical" evidence="7">
    <location>
        <begin position="212"/>
        <end position="231"/>
    </location>
</feature>
<reference evidence="10 11" key="1">
    <citation type="journal article" date="2019" name="Front. Genet.">
        <title>Whole-Genome Sequencing of the Opportunistic Yeast Pathogen Candida inconspicua Uncovers Its Hybrid Origin.</title>
        <authorList>
            <person name="Mixao V."/>
            <person name="Hansen A.P."/>
            <person name="Saus E."/>
            <person name="Boekhout T."/>
            <person name="Lass-Florl C."/>
            <person name="Gabaldon T."/>
        </authorList>
    </citation>
    <scope>NUCLEOTIDE SEQUENCE [LARGE SCALE GENOMIC DNA]</scope>
    <source>
        <strain evidence="10 11">CBS 180</strain>
    </source>
</reference>
<dbReference type="PANTHER" id="PTHR12640:SF0">
    <property type="entry name" value="DOLICHYL-DIPHOSPHOOLIGOSACCHARIDE--PROTEIN GLYCOSYLTRANSFERASE SUBUNIT 2"/>
    <property type="match status" value="1"/>
</dbReference>
<evidence type="ECO:0000313" key="11">
    <source>
        <dbReference type="Proteomes" id="UP000307173"/>
    </source>
</evidence>
<evidence type="ECO:0000259" key="9">
    <source>
        <dbReference type="Pfam" id="PF25147"/>
    </source>
</evidence>